<organism evidence="1 2">
    <name type="scientific">Alishewanella tabrizica</name>
    <dbReference type="NCBI Taxonomy" id="671278"/>
    <lineage>
        <taxon>Bacteria</taxon>
        <taxon>Pseudomonadati</taxon>
        <taxon>Pseudomonadota</taxon>
        <taxon>Gammaproteobacteria</taxon>
        <taxon>Alteromonadales</taxon>
        <taxon>Alteromonadaceae</taxon>
        <taxon>Alishewanella</taxon>
    </lineage>
</organism>
<evidence type="ECO:0000313" key="2">
    <source>
        <dbReference type="Proteomes" id="UP000634667"/>
    </source>
</evidence>
<gene>
    <name evidence="1" type="ORF">GCM10008111_19870</name>
</gene>
<reference evidence="2" key="1">
    <citation type="journal article" date="2019" name="Int. J. Syst. Evol. Microbiol.">
        <title>The Global Catalogue of Microorganisms (GCM) 10K type strain sequencing project: providing services to taxonomists for standard genome sequencing and annotation.</title>
        <authorList>
            <consortium name="The Broad Institute Genomics Platform"/>
            <consortium name="The Broad Institute Genome Sequencing Center for Infectious Disease"/>
            <person name="Wu L."/>
            <person name="Ma J."/>
        </authorList>
    </citation>
    <scope>NUCLEOTIDE SEQUENCE [LARGE SCALE GENOMIC DNA]</scope>
    <source>
        <strain evidence="2">KCTC 23723</strain>
    </source>
</reference>
<keyword evidence="2" id="KW-1185">Reference proteome</keyword>
<evidence type="ECO:0000313" key="1">
    <source>
        <dbReference type="EMBL" id="GGW64024.1"/>
    </source>
</evidence>
<protein>
    <submittedName>
        <fullName evidence="1">Uncharacterized protein</fullName>
    </submittedName>
</protein>
<dbReference type="EMBL" id="BMYR01000008">
    <property type="protein sequence ID" value="GGW64024.1"/>
    <property type="molecule type" value="Genomic_DNA"/>
</dbReference>
<comment type="caution">
    <text evidence="1">The sequence shown here is derived from an EMBL/GenBank/DDBJ whole genome shotgun (WGS) entry which is preliminary data.</text>
</comment>
<sequence length="99" mass="11457">MRKTWNFEVKGHSIKVVNTWFHGAKLYVDGEFRDHDDSYFAFGGEVMLSANLGDLGVIEIEPRAFFTVEIDVFLTKEGNRQPVFSSRNRLSLSQQRESR</sequence>
<proteinExistence type="predicted"/>
<dbReference type="RefSeq" id="WP_189483072.1">
    <property type="nucleotide sequence ID" value="NZ_BMYR01000008.1"/>
</dbReference>
<accession>A0ABQ2WPQ0</accession>
<dbReference type="Proteomes" id="UP000634667">
    <property type="component" value="Unassembled WGS sequence"/>
</dbReference>
<name>A0ABQ2WPQ0_9ALTE</name>